<reference evidence="1" key="1">
    <citation type="journal article" date="2014" name="Int. J. Syst. Evol. Microbiol.">
        <title>Complete genome sequence of Corynebacterium casei LMG S-19264T (=DSM 44701T), isolated from a smear-ripened cheese.</title>
        <authorList>
            <consortium name="US DOE Joint Genome Institute (JGI-PGF)"/>
            <person name="Walter F."/>
            <person name="Albersmeier A."/>
            <person name="Kalinowski J."/>
            <person name="Ruckert C."/>
        </authorList>
    </citation>
    <scope>NUCLEOTIDE SEQUENCE</scope>
    <source>
        <strain evidence="1">CGMCC 1.15388</strain>
    </source>
</reference>
<comment type="caution">
    <text evidence="1">The sequence shown here is derived from an EMBL/GenBank/DDBJ whole genome shotgun (WGS) entry which is preliminary data.</text>
</comment>
<dbReference type="AlphaFoldDB" id="A0A917ESN6"/>
<name>A0A917ESN6_9MICC</name>
<organism evidence="1 2">
    <name type="scientific">Nesterenkonia cremea</name>
    <dbReference type="NCBI Taxonomy" id="1882340"/>
    <lineage>
        <taxon>Bacteria</taxon>
        <taxon>Bacillati</taxon>
        <taxon>Actinomycetota</taxon>
        <taxon>Actinomycetes</taxon>
        <taxon>Micrococcales</taxon>
        <taxon>Micrococcaceae</taxon>
        <taxon>Nesterenkonia</taxon>
    </lineage>
</organism>
<dbReference type="Proteomes" id="UP000633136">
    <property type="component" value="Unassembled WGS sequence"/>
</dbReference>
<reference evidence="1" key="2">
    <citation type="submission" date="2020-09" db="EMBL/GenBank/DDBJ databases">
        <authorList>
            <person name="Sun Q."/>
            <person name="Zhou Y."/>
        </authorList>
    </citation>
    <scope>NUCLEOTIDE SEQUENCE</scope>
    <source>
        <strain evidence="1">CGMCC 1.15388</strain>
    </source>
</reference>
<dbReference type="EMBL" id="BMIS01000011">
    <property type="protein sequence ID" value="GGE74893.1"/>
    <property type="molecule type" value="Genomic_DNA"/>
</dbReference>
<accession>A0A917ESN6</accession>
<keyword evidence="2" id="KW-1185">Reference proteome</keyword>
<sequence length="72" mass="7907">MVTDELDPRLELLDAAAQGFAQIHCHSHTQLLLPRVELLVRTSLRGAGSGVGLRRRWVIGHGNLRTVVAVTQ</sequence>
<protein>
    <submittedName>
        <fullName evidence="1">Uncharacterized protein</fullName>
    </submittedName>
</protein>
<evidence type="ECO:0000313" key="2">
    <source>
        <dbReference type="Proteomes" id="UP000633136"/>
    </source>
</evidence>
<evidence type="ECO:0000313" key="1">
    <source>
        <dbReference type="EMBL" id="GGE74893.1"/>
    </source>
</evidence>
<proteinExistence type="predicted"/>
<gene>
    <name evidence="1" type="ORF">GCM10011401_22660</name>
</gene>